<evidence type="ECO:0000313" key="12">
    <source>
        <dbReference type="Proteomes" id="UP000027602"/>
    </source>
</evidence>
<evidence type="ECO:0000256" key="6">
    <source>
        <dbReference type="ARBA" id="ARBA00023134"/>
    </source>
</evidence>
<organism evidence="11 12">
    <name type="scientific">Bacillus methanolicus (strain MGA3 / ATCC 53907)</name>
    <dbReference type="NCBI Taxonomy" id="796606"/>
    <lineage>
        <taxon>Bacteria</taxon>
        <taxon>Bacillati</taxon>
        <taxon>Bacillota</taxon>
        <taxon>Bacilli</taxon>
        <taxon>Bacillales</taxon>
        <taxon>Bacillaceae</taxon>
        <taxon>Bacillus</taxon>
    </lineage>
</organism>
<dbReference type="PRINTS" id="PR00315">
    <property type="entry name" value="ELONGATNFCT"/>
</dbReference>
<feature type="domain" description="Tr-type G" evidence="10">
    <location>
        <begin position="67"/>
        <end position="334"/>
    </location>
</feature>
<dbReference type="Gene3D" id="3.40.50.300">
    <property type="entry name" value="P-loop containing nucleotide triphosphate hydrolases"/>
    <property type="match status" value="1"/>
</dbReference>
<comment type="subcellular location">
    <subcellularLocation>
        <location evidence="1 9">Cytoplasm</location>
    </subcellularLocation>
</comment>
<dbReference type="InterPro" id="IPR000795">
    <property type="entry name" value="T_Tr_GTP-bd_dom"/>
</dbReference>
<dbReference type="Gene3D" id="2.40.30.10">
    <property type="entry name" value="Translation factors"/>
    <property type="match status" value="1"/>
</dbReference>
<dbReference type="PROSITE" id="PS00301">
    <property type="entry name" value="G_TR_1"/>
    <property type="match status" value="1"/>
</dbReference>
<keyword evidence="5 9" id="KW-0648">Protein biosynthesis</keyword>
<dbReference type="NCBIfam" id="NF001964">
    <property type="entry name" value="PRK00741.1"/>
    <property type="match status" value="1"/>
</dbReference>
<evidence type="ECO:0000256" key="7">
    <source>
        <dbReference type="ARBA" id="ARBA00025017"/>
    </source>
</evidence>
<dbReference type="InterPro" id="IPR031157">
    <property type="entry name" value="G_TR_CS"/>
</dbReference>
<feature type="binding site" evidence="9">
    <location>
        <begin position="76"/>
        <end position="83"/>
    </location>
    <ligand>
        <name>GTP</name>
        <dbReference type="ChEBI" id="CHEBI:37565"/>
    </ligand>
</feature>
<dbReference type="GO" id="GO:0016149">
    <property type="term" value="F:translation release factor activity, codon specific"/>
    <property type="evidence" value="ECO:0007669"/>
    <property type="project" value="UniProtKB-UniRule"/>
</dbReference>
<dbReference type="PANTHER" id="PTHR43556:SF2">
    <property type="entry name" value="PEPTIDE CHAIN RELEASE FACTOR RF3"/>
    <property type="match status" value="1"/>
</dbReference>
<dbReference type="Gene3D" id="3.30.70.3280">
    <property type="entry name" value="Peptide chain release factor 3, domain III"/>
    <property type="match status" value="1"/>
</dbReference>
<dbReference type="FunFam" id="2.40.30.10:FF:000040">
    <property type="entry name" value="Peptide chain release factor 3"/>
    <property type="match status" value="1"/>
</dbReference>
<reference evidence="11 12" key="1">
    <citation type="journal article" date="2015" name="BMC Genomics">
        <title>Transcriptome analysis of thermophilic methylotrophic Bacillus methanolicus MGA3 using RNA-sequencing provides detailed insights into its previously uncharted transcriptional landscape.</title>
        <authorList>
            <person name="Irla M."/>
            <person name="Neshat A."/>
            <person name="Brautaset T."/>
            <person name="Ruckert C."/>
            <person name="Kalinowski J."/>
            <person name="Wendisch V.F."/>
        </authorList>
    </citation>
    <scope>NUCLEOTIDE SEQUENCE [LARGE SCALE GENOMIC DNA]</scope>
    <source>
        <strain evidence="12">MGA3 / ATCC 53907</strain>
    </source>
</reference>
<protein>
    <recommendedName>
        <fullName evidence="8 9">Peptide chain release factor 3</fullName>
        <shortName evidence="9">RF-3</shortName>
    </recommendedName>
</protein>
<dbReference type="GO" id="GO:0005829">
    <property type="term" value="C:cytosol"/>
    <property type="evidence" value="ECO:0007669"/>
    <property type="project" value="TreeGrafter"/>
</dbReference>
<dbReference type="STRING" id="796606.BMMGA3_04960"/>
<evidence type="ECO:0000256" key="2">
    <source>
        <dbReference type="ARBA" id="ARBA00009978"/>
    </source>
</evidence>
<dbReference type="InterPro" id="IPR035647">
    <property type="entry name" value="EFG_III/V"/>
</dbReference>
<dbReference type="AlphaFoldDB" id="I3E7Y7"/>
<dbReference type="Pfam" id="PF16658">
    <property type="entry name" value="RF3_C"/>
    <property type="match status" value="1"/>
</dbReference>
<dbReference type="FunFam" id="3.30.70.3280:FF:000001">
    <property type="entry name" value="Peptide chain release factor 3"/>
    <property type="match status" value="1"/>
</dbReference>
<dbReference type="HAMAP" id="MF_00072">
    <property type="entry name" value="Rel_fac_3"/>
    <property type="match status" value="1"/>
</dbReference>
<dbReference type="Pfam" id="PF22042">
    <property type="entry name" value="EF-G_D2"/>
    <property type="match status" value="1"/>
</dbReference>
<dbReference type="CDD" id="cd03689">
    <property type="entry name" value="RF3_II"/>
    <property type="match status" value="1"/>
</dbReference>
<dbReference type="CDD" id="cd04169">
    <property type="entry name" value="RF3"/>
    <property type="match status" value="1"/>
</dbReference>
<dbReference type="GO" id="GO:0003924">
    <property type="term" value="F:GTPase activity"/>
    <property type="evidence" value="ECO:0007669"/>
    <property type="project" value="InterPro"/>
</dbReference>
<dbReference type="PROSITE" id="PS51722">
    <property type="entry name" value="G_TR_2"/>
    <property type="match status" value="1"/>
</dbReference>
<keyword evidence="12" id="KW-1185">Reference proteome</keyword>
<dbReference type="InterPro" id="IPR005225">
    <property type="entry name" value="Small_GTP-bd"/>
</dbReference>
<dbReference type="Proteomes" id="UP000027602">
    <property type="component" value="Chromosome"/>
</dbReference>
<accession>I3E7Y7</accession>
<keyword evidence="3 9" id="KW-0963">Cytoplasm</keyword>
<dbReference type="GO" id="GO:0005525">
    <property type="term" value="F:GTP binding"/>
    <property type="evidence" value="ECO:0007669"/>
    <property type="project" value="UniProtKB-UniRule"/>
</dbReference>
<dbReference type="InterPro" id="IPR027417">
    <property type="entry name" value="P-loop_NTPase"/>
</dbReference>
<dbReference type="FunFam" id="3.40.50.300:FF:000542">
    <property type="entry name" value="Peptide chain release factor 3"/>
    <property type="match status" value="1"/>
</dbReference>
<dbReference type="CDD" id="cd16259">
    <property type="entry name" value="RF3_III"/>
    <property type="match status" value="1"/>
</dbReference>
<dbReference type="GO" id="GO:0016150">
    <property type="term" value="F:translation release factor activity, codon nonspecific"/>
    <property type="evidence" value="ECO:0007669"/>
    <property type="project" value="TreeGrafter"/>
</dbReference>
<dbReference type="InterPro" id="IPR004548">
    <property type="entry name" value="PrfC"/>
</dbReference>
<evidence type="ECO:0000256" key="4">
    <source>
        <dbReference type="ARBA" id="ARBA00022741"/>
    </source>
</evidence>
<evidence type="ECO:0000259" key="10">
    <source>
        <dbReference type="PROSITE" id="PS51722"/>
    </source>
</evidence>
<dbReference type="SUPFAM" id="SSF54980">
    <property type="entry name" value="EF-G C-terminal domain-like"/>
    <property type="match status" value="1"/>
</dbReference>
<dbReference type="Pfam" id="PF00009">
    <property type="entry name" value="GTP_EFTU"/>
    <property type="match status" value="1"/>
</dbReference>
<dbReference type="InterPro" id="IPR053905">
    <property type="entry name" value="EF-G-like_DII"/>
</dbReference>
<feature type="binding site" evidence="9">
    <location>
        <begin position="144"/>
        <end position="148"/>
    </location>
    <ligand>
        <name>GTP</name>
        <dbReference type="ChEBI" id="CHEBI:37565"/>
    </ligand>
</feature>
<dbReference type="EMBL" id="CP007739">
    <property type="protein sequence ID" value="AIE59424.1"/>
    <property type="molecule type" value="Genomic_DNA"/>
</dbReference>
<dbReference type="HOGENOM" id="CLU_002794_2_1_9"/>
<evidence type="ECO:0000256" key="1">
    <source>
        <dbReference type="ARBA" id="ARBA00004496"/>
    </source>
</evidence>
<dbReference type="NCBIfam" id="TIGR00231">
    <property type="entry name" value="small_GTP"/>
    <property type="match status" value="1"/>
</dbReference>
<dbReference type="InterPro" id="IPR032090">
    <property type="entry name" value="RF3_C"/>
</dbReference>
<evidence type="ECO:0000256" key="5">
    <source>
        <dbReference type="ARBA" id="ARBA00022917"/>
    </source>
</evidence>
<comment type="function">
    <text evidence="7 9">Increases the formation of ribosomal termination complexes and stimulates activities of RF-1 and RF-2. It binds guanine nucleotides and has strong preference for UGA stop codons. It may interact directly with the ribosome. The stimulation of RF-1 and RF-2 is significantly reduced by GTP and GDP, but not by GMP.</text>
</comment>
<feature type="binding site" evidence="9">
    <location>
        <begin position="198"/>
        <end position="201"/>
    </location>
    <ligand>
        <name>GTP</name>
        <dbReference type="ChEBI" id="CHEBI:37565"/>
    </ligand>
</feature>
<dbReference type="SUPFAM" id="SSF50447">
    <property type="entry name" value="Translation proteins"/>
    <property type="match status" value="1"/>
</dbReference>
<gene>
    <name evidence="9 11" type="primary">prfC</name>
    <name evidence="11" type="ORF">BMMGA3_04960</name>
</gene>
<proteinExistence type="inferred from homology"/>
<dbReference type="InterPro" id="IPR009000">
    <property type="entry name" value="Transl_B-barrel_sf"/>
</dbReference>
<dbReference type="InterPro" id="IPR041732">
    <property type="entry name" value="RF3_GTP-bd"/>
</dbReference>
<evidence type="ECO:0000256" key="9">
    <source>
        <dbReference type="HAMAP-Rule" id="MF_00072"/>
    </source>
</evidence>
<dbReference type="NCBIfam" id="TIGR00503">
    <property type="entry name" value="prfC"/>
    <property type="match status" value="1"/>
</dbReference>
<dbReference type="InterPro" id="IPR038467">
    <property type="entry name" value="RF3_dom_3_sf"/>
</dbReference>
<keyword evidence="6 9" id="KW-0342">GTP-binding</keyword>
<evidence type="ECO:0000256" key="8">
    <source>
        <dbReference type="ARBA" id="ARBA00073639"/>
    </source>
</evidence>
<dbReference type="SUPFAM" id="SSF52540">
    <property type="entry name" value="P-loop containing nucleoside triphosphate hydrolases"/>
    <property type="match status" value="1"/>
</dbReference>
<evidence type="ECO:0000313" key="11">
    <source>
        <dbReference type="EMBL" id="AIE59424.1"/>
    </source>
</evidence>
<dbReference type="KEGG" id="bmet:BMMGA3_04960"/>
<evidence type="ECO:0000256" key="3">
    <source>
        <dbReference type="ARBA" id="ARBA00022490"/>
    </source>
</evidence>
<dbReference type="GO" id="GO:0006449">
    <property type="term" value="P:regulation of translational termination"/>
    <property type="evidence" value="ECO:0007669"/>
    <property type="project" value="UniProtKB-UniRule"/>
</dbReference>
<sequence length="584" mass="66534">MDKRNVKEIWCSFVGVKDSIAMWGCQRYDVAYGEFFIGLCLAPHEVECVYAFREEDIMVKNFTDEVLSRRTFAIISHPDAGKTTLTEKLLLFGGAIRDAGTVKAKKTGKFATSDWMEIEKQRGISVTSSVMQFDYQGFRVNILDTPGHQDFSEDTYRTLTAVDSAVMIIDSAKGIEEQTIKLFKVCRMRGIPIFTFMNKLDRQGKAPLELLAELEEVLGIESYPMNWPIGMGKEFLGIYDRFYNRIEQFRVEDGERFVELNEDGEIDGEHPLKESPLYEQTLEEVLLLNEAGNSFSAERVAEGTLTPVFFGSALTNFGVQTFLETYLKFAPAPQARNSTAGKIDPLSEQFSGFIFKIQANMNPAHRDRIAFLRVCSGKFERGMTVNLARTGKQIKLSQSTRFMADDRSTVDEAVSGDIIGLYDPGTYQIGDTLTSGKEVFHYDSLPQFTSELFVRVTAKNVMKQKHFHKGIQQLVQEGAIQLFKTVKTDEYLLGAVGQLQFEVFEHRMKAEYNVDVVMEGLGSKIARWIENEEVDEKLSSSRSLLVHDRFERYVFLFENDFALRWFQDKNPHIKLYNPMDSSNS</sequence>
<dbReference type="PANTHER" id="PTHR43556">
    <property type="entry name" value="PEPTIDE CHAIN RELEASE FACTOR RF3"/>
    <property type="match status" value="1"/>
</dbReference>
<name>I3E7Y7_BACMM</name>
<comment type="similarity">
    <text evidence="2 9">Belongs to the TRAFAC class translation factor GTPase superfamily. Classic translation factor GTPase family. PrfC subfamily.</text>
</comment>
<keyword evidence="4 9" id="KW-0547">Nucleotide-binding</keyword>
<dbReference type="eggNOG" id="COG4108">
    <property type="taxonomic scope" value="Bacteria"/>
</dbReference>